<accession>A0A3A6PI67</accession>
<dbReference type="RefSeq" id="WP_120106904.1">
    <property type="nucleotide sequence ID" value="NZ_QXQB01000001.1"/>
</dbReference>
<evidence type="ECO:0000313" key="1">
    <source>
        <dbReference type="EMBL" id="RJX40907.1"/>
    </source>
</evidence>
<dbReference type="AlphaFoldDB" id="A0A3A6PI67"/>
<organism evidence="1 2">
    <name type="scientific">Paenibacillus pinisoli</name>
    <dbReference type="NCBI Taxonomy" id="1276110"/>
    <lineage>
        <taxon>Bacteria</taxon>
        <taxon>Bacillati</taxon>
        <taxon>Bacillota</taxon>
        <taxon>Bacilli</taxon>
        <taxon>Bacillales</taxon>
        <taxon>Paenibacillaceae</taxon>
        <taxon>Paenibacillus</taxon>
    </lineage>
</organism>
<dbReference type="Proteomes" id="UP000267798">
    <property type="component" value="Unassembled WGS sequence"/>
</dbReference>
<comment type="caution">
    <text evidence="1">The sequence shown here is derived from an EMBL/GenBank/DDBJ whole genome shotgun (WGS) entry which is preliminary data.</text>
</comment>
<evidence type="ECO:0000313" key="2">
    <source>
        <dbReference type="Proteomes" id="UP000267798"/>
    </source>
</evidence>
<dbReference type="EMBL" id="QXQB01000001">
    <property type="protein sequence ID" value="RJX40907.1"/>
    <property type="molecule type" value="Genomic_DNA"/>
</dbReference>
<name>A0A3A6PI67_9BACL</name>
<reference evidence="1 2" key="1">
    <citation type="submission" date="2018-09" db="EMBL/GenBank/DDBJ databases">
        <title>Paenibacillus aracenensis nov. sp. isolated from a cave in southern Spain.</title>
        <authorList>
            <person name="Jurado V."/>
            <person name="Gutierrez-Patricio S."/>
            <person name="Gonzalez-Pimentel J.L."/>
            <person name="Miller A.Z."/>
            <person name="Laiz L."/>
            <person name="Saiz-Jimenez C."/>
        </authorList>
    </citation>
    <scope>NUCLEOTIDE SEQUENCE [LARGE SCALE GENOMIC DNA]</scope>
    <source>
        <strain evidence="1 2">JCM 19203</strain>
    </source>
</reference>
<proteinExistence type="predicted"/>
<sequence>MLNGRFVVELDGQEALMIVGALQVMAQMSVTKQMRDMYLMLGDRVDAERKNFHTAVYRLMADRYELPVQEVLEYEVSLDKQNI</sequence>
<protein>
    <submittedName>
        <fullName evidence="1">Uncharacterized protein</fullName>
    </submittedName>
</protein>
<keyword evidence="2" id="KW-1185">Reference proteome</keyword>
<gene>
    <name evidence="1" type="ORF">D3P09_02490</name>
</gene>